<keyword evidence="5 9" id="KW-0808">Transferase</keyword>
<evidence type="ECO:0000313" key="13">
    <source>
        <dbReference type="EMBL" id="TMP54128.1"/>
    </source>
</evidence>
<comment type="similarity">
    <text evidence="2 9">Belongs to the MGMT family.</text>
</comment>
<dbReference type="SUPFAM" id="SSF46767">
    <property type="entry name" value="Methylated DNA-protein cysteine methyltransferase, C-terminal domain"/>
    <property type="match status" value="1"/>
</dbReference>
<keyword evidence="3 9" id="KW-0963">Cytoplasm</keyword>
<dbReference type="Pfam" id="PF02870">
    <property type="entry name" value="Methyltransf_1N"/>
    <property type="match status" value="1"/>
</dbReference>
<evidence type="ECO:0000259" key="10">
    <source>
        <dbReference type="Pfam" id="PF01035"/>
    </source>
</evidence>
<dbReference type="Proteomes" id="UP000305730">
    <property type="component" value="Unassembled WGS sequence"/>
</dbReference>
<dbReference type="InterPro" id="IPR036217">
    <property type="entry name" value="MethylDNA_cys_MeTrfase_DNAb"/>
</dbReference>
<evidence type="ECO:0000256" key="5">
    <source>
        <dbReference type="ARBA" id="ARBA00022679"/>
    </source>
</evidence>
<dbReference type="GO" id="GO:0032259">
    <property type="term" value="P:methylation"/>
    <property type="evidence" value="ECO:0007669"/>
    <property type="project" value="UniProtKB-KW"/>
</dbReference>
<comment type="catalytic activity">
    <reaction evidence="1 9">
        <text>a 4-O-methyl-thymidine in DNA + L-cysteinyl-[protein] = a thymidine in DNA + S-methyl-L-cysteinyl-[protein]</text>
        <dbReference type="Rhea" id="RHEA:53428"/>
        <dbReference type="Rhea" id="RHEA-COMP:10131"/>
        <dbReference type="Rhea" id="RHEA-COMP:10132"/>
        <dbReference type="Rhea" id="RHEA-COMP:13555"/>
        <dbReference type="Rhea" id="RHEA-COMP:13556"/>
        <dbReference type="ChEBI" id="CHEBI:29950"/>
        <dbReference type="ChEBI" id="CHEBI:82612"/>
        <dbReference type="ChEBI" id="CHEBI:137386"/>
        <dbReference type="ChEBI" id="CHEBI:137387"/>
        <dbReference type="EC" id="2.1.1.63"/>
    </reaction>
</comment>
<dbReference type="Gene3D" id="1.10.10.10">
    <property type="entry name" value="Winged helix-like DNA-binding domain superfamily/Winged helix DNA-binding domain"/>
    <property type="match status" value="1"/>
</dbReference>
<dbReference type="GO" id="GO:0006307">
    <property type="term" value="P:DNA alkylation repair"/>
    <property type="evidence" value="ECO:0007669"/>
    <property type="project" value="UniProtKB-UniRule"/>
</dbReference>
<reference evidence="15" key="2">
    <citation type="submission" date="2019-06" db="EMBL/GenBank/DDBJ databases">
        <title>Co-occurence of chitin degradation, pigmentation and bioactivity in marine Pseudoalteromonas.</title>
        <authorList>
            <person name="Sonnenschein E.C."/>
            <person name="Bech P.K."/>
        </authorList>
    </citation>
    <scope>NUCLEOTIDE SEQUENCE [LARGE SCALE GENOMIC DNA]</scope>
    <source>
        <strain evidence="15">S2231</strain>
        <strain evidence="12">S2233</strain>
    </source>
</reference>
<dbReference type="EMBL" id="PNCL01000132">
    <property type="protein sequence ID" value="TMP54128.1"/>
    <property type="molecule type" value="Genomic_DNA"/>
</dbReference>
<keyword evidence="14" id="KW-1185">Reference proteome</keyword>
<feature type="domain" description="Methylguanine DNA methyltransferase ribonuclease-like" evidence="11">
    <location>
        <begin position="3"/>
        <end position="65"/>
    </location>
</feature>
<name>A0A5S3XL67_9GAMM</name>
<dbReference type="OrthoDB" id="9811249at2"/>
<dbReference type="FunFam" id="1.10.10.10:FF:000214">
    <property type="entry name" value="Methylated-DNA--protein-cysteine methyltransferase"/>
    <property type="match status" value="1"/>
</dbReference>
<dbReference type="Pfam" id="PF01035">
    <property type="entry name" value="DNA_binding_1"/>
    <property type="match status" value="1"/>
</dbReference>
<comment type="subcellular location">
    <subcellularLocation>
        <location evidence="9">Cytoplasm</location>
    </subcellularLocation>
</comment>
<evidence type="ECO:0000256" key="3">
    <source>
        <dbReference type="ARBA" id="ARBA00022490"/>
    </source>
</evidence>
<dbReference type="InterPro" id="IPR036388">
    <property type="entry name" value="WH-like_DNA-bd_sf"/>
</dbReference>
<evidence type="ECO:0000256" key="6">
    <source>
        <dbReference type="ARBA" id="ARBA00022763"/>
    </source>
</evidence>
<dbReference type="NCBIfam" id="TIGR00589">
    <property type="entry name" value="ogt"/>
    <property type="match status" value="1"/>
</dbReference>
<reference evidence="13" key="3">
    <citation type="submission" date="2019-09" db="EMBL/GenBank/DDBJ databases">
        <title>Co-occurence of chitin degradation, pigmentation and bioactivity in marine Pseudoalteromonas.</title>
        <authorList>
            <person name="Sonnenschein E.C."/>
            <person name="Bech P.K."/>
        </authorList>
    </citation>
    <scope>NUCLEOTIDE SEQUENCE</scope>
    <source>
        <strain evidence="13">S2231</strain>
        <strain evidence="14">S2233</strain>
    </source>
</reference>
<reference evidence="13 15" key="1">
    <citation type="submission" date="2017-12" db="EMBL/GenBank/DDBJ databases">
        <authorList>
            <person name="Paulsen S."/>
            <person name="Gram L.K."/>
        </authorList>
    </citation>
    <scope>NUCLEOTIDE SEQUENCE [LARGE SCALE GENOMIC DNA]</scope>
    <source>
        <strain evidence="13 15">S2231</strain>
        <strain evidence="12">S2233</strain>
    </source>
</reference>
<evidence type="ECO:0000256" key="1">
    <source>
        <dbReference type="ARBA" id="ARBA00001286"/>
    </source>
</evidence>
<evidence type="ECO:0000259" key="11">
    <source>
        <dbReference type="Pfam" id="PF02870"/>
    </source>
</evidence>
<comment type="miscellaneous">
    <text evidence="9">This enzyme catalyzes only one turnover and therefore is not strictly catalytic. According to one definition, an enzyme is a biocatalyst that acts repeatedly and over many reaction cycles.</text>
</comment>
<dbReference type="InterPro" id="IPR036631">
    <property type="entry name" value="MGMT_N_sf"/>
</dbReference>
<dbReference type="InterPro" id="IPR001497">
    <property type="entry name" value="MethylDNA_cys_MeTrfase_AS"/>
</dbReference>
<dbReference type="SUPFAM" id="SSF53155">
    <property type="entry name" value="Methylated DNA-protein cysteine methyltransferase domain"/>
    <property type="match status" value="1"/>
</dbReference>
<dbReference type="PROSITE" id="PS00374">
    <property type="entry name" value="MGMT"/>
    <property type="match status" value="1"/>
</dbReference>
<keyword evidence="6 9" id="KW-0227">DNA damage</keyword>
<dbReference type="InterPro" id="IPR023546">
    <property type="entry name" value="MGMT"/>
</dbReference>
<evidence type="ECO:0000256" key="7">
    <source>
        <dbReference type="ARBA" id="ARBA00023204"/>
    </source>
</evidence>
<comment type="catalytic activity">
    <reaction evidence="8 9">
        <text>a 6-O-methyl-2'-deoxyguanosine in DNA + L-cysteinyl-[protein] = S-methyl-L-cysteinyl-[protein] + a 2'-deoxyguanosine in DNA</text>
        <dbReference type="Rhea" id="RHEA:24000"/>
        <dbReference type="Rhea" id="RHEA-COMP:10131"/>
        <dbReference type="Rhea" id="RHEA-COMP:10132"/>
        <dbReference type="Rhea" id="RHEA-COMP:11367"/>
        <dbReference type="Rhea" id="RHEA-COMP:11368"/>
        <dbReference type="ChEBI" id="CHEBI:29950"/>
        <dbReference type="ChEBI" id="CHEBI:82612"/>
        <dbReference type="ChEBI" id="CHEBI:85445"/>
        <dbReference type="ChEBI" id="CHEBI:85448"/>
        <dbReference type="EC" id="2.1.1.63"/>
    </reaction>
</comment>
<keyword evidence="4 9" id="KW-0489">Methyltransferase</keyword>
<evidence type="ECO:0000256" key="4">
    <source>
        <dbReference type="ARBA" id="ARBA00022603"/>
    </source>
</evidence>
<dbReference type="InterPro" id="IPR014048">
    <property type="entry name" value="MethylDNA_cys_MeTrfase_DNA-bd"/>
</dbReference>
<sequence>MFVDYLNSPLGTIECVSSEKGLRHVIFCGEQVNAANPNKITHMCIKQLAEYFQGSRNTFTIPLDPVGTDFQQQVWQSLNNIPFGETRSYLDIAQQVGRPKGSQAVGGANGRNPISIIVPCHRVIASSGKLTGYAGGIERKLWLLEHEGIYVKASNETKQLDIKNVLHTRQSKTQYLF</sequence>
<dbReference type="AlphaFoldDB" id="A0A5S3XL67"/>
<comment type="function">
    <text evidence="9">Involved in the cellular defense against the biological effects of O6-methylguanine (O6-MeG) and O4-methylthymine (O4-MeT) in DNA. Repairs the methylated nucleobase in DNA by stoichiometrically transferring the methyl group to a cysteine residue in the enzyme. This is a suicide reaction: the enzyme is irreversibly inactivated.</text>
</comment>
<evidence type="ECO:0000313" key="12">
    <source>
        <dbReference type="EMBL" id="TMP40813.1"/>
    </source>
</evidence>
<dbReference type="Gene3D" id="3.30.160.70">
    <property type="entry name" value="Methylated DNA-protein cysteine methyltransferase domain"/>
    <property type="match status" value="1"/>
</dbReference>
<keyword evidence="7 9" id="KW-0234">DNA repair</keyword>
<gene>
    <name evidence="13" type="ORF">CWB96_19765</name>
    <name evidence="12" type="ORF">CWB97_16910</name>
</gene>
<dbReference type="CDD" id="cd06445">
    <property type="entry name" value="ATase"/>
    <property type="match status" value="1"/>
</dbReference>
<dbReference type="GO" id="GO:0005737">
    <property type="term" value="C:cytoplasm"/>
    <property type="evidence" value="ECO:0007669"/>
    <property type="project" value="UniProtKB-SubCell"/>
</dbReference>
<dbReference type="InterPro" id="IPR008332">
    <property type="entry name" value="MethylG_MeTrfase_N"/>
</dbReference>
<protein>
    <recommendedName>
        <fullName evidence="9">Methylated-DNA--protein-cysteine methyltransferase</fullName>
        <ecNumber evidence="9">2.1.1.63</ecNumber>
    </recommendedName>
    <alternativeName>
        <fullName evidence="9">6-O-methylguanine-DNA methyltransferase</fullName>
        <shortName evidence="9">MGMT</shortName>
    </alternativeName>
    <alternativeName>
        <fullName evidence="9">O-6-methylguanine-DNA-alkyltransferase</fullName>
    </alternativeName>
</protein>
<dbReference type="PANTHER" id="PTHR10815">
    <property type="entry name" value="METHYLATED-DNA--PROTEIN-CYSTEINE METHYLTRANSFERASE"/>
    <property type="match status" value="1"/>
</dbReference>
<proteinExistence type="inferred from homology"/>
<evidence type="ECO:0000256" key="2">
    <source>
        <dbReference type="ARBA" id="ARBA00008711"/>
    </source>
</evidence>
<feature type="domain" description="Methylated-DNA-[protein]-cysteine S-methyltransferase DNA binding" evidence="10">
    <location>
        <begin position="69"/>
        <end position="149"/>
    </location>
</feature>
<dbReference type="PANTHER" id="PTHR10815:SF5">
    <property type="entry name" value="METHYLATED-DNA--PROTEIN-CYSTEINE METHYLTRANSFERASE"/>
    <property type="match status" value="1"/>
</dbReference>
<feature type="active site" description="Nucleophile; methyl group acceptor" evidence="9">
    <location>
        <position position="120"/>
    </location>
</feature>
<dbReference type="HAMAP" id="MF_00772">
    <property type="entry name" value="OGT"/>
    <property type="match status" value="1"/>
</dbReference>
<evidence type="ECO:0000313" key="14">
    <source>
        <dbReference type="Proteomes" id="UP000305730"/>
    </source>
</evidence>
<dbReference type="Proteomes" id="UP000307706">
    <property type="component" value="Unassembled WGS sequence"/>
</dbReference>
<dbReference type="GO" id="GO:0003908">
    <property type="term" value="F:methylated-DNA-[protein]-cysteine S-methyltransferase activity"/>
    <property type="evidence" value="ECO:0007669"/>
    <property type="project" value="UniProtKB-UniRule"/>
</dbReference>
<evidence type="ECO:0000256" key="8">
    <source>
        <dbReference type="ARBA" id="ARBA00049348"/>
    </source>
</evidence>
<evidence type="ECO:0000313" key="15">
    <source>
        <dbReference type="Proteomes" id="UP000307706"/>
    </source>
</evidence>
<accession>A0A5S3XL67</accession>
<dbReference type="EC" id="2.1.1.63" evidence="9"/>
<comment type="caution">
    <text evidence="13">The sequence shown here is derived from an EMBL/GenBank/DDBJ whole genome shotgun (WGS) entry which is preliminary data.</text>
</comment>
<dbReference type="EMBL" id="PNCK01000067">
    <property type="protein sequence ID" value="TMP40813.1"/>
    <property type="molecule type" value="Genomic_DNA"/>
</dbReference>
<evidence type="ECO:0000256" key="9">
    <source>
        <dbReference type="HAMAP-Rule" id="MF_00772"/>
    </source>
</evidence>
<organism evidence="13 15">
    <name type="scientific">Pseudoalteromonas citrea</name>
    <dbReference type="NCBI Taxonomy" id="43655"/>
    <lineage>
        <taxon>Bacteria</taxon>
        <taxon>Pseudomonadati</taxon>
        <taxon>Pseudomonadota</taxon>
        <taxon>Gammaproteobacteria</taxon>
        <taxon>Alteromonadales</taxon>
        <taxon>Pseudoalteromonadaceae</taxon>
        <taxon>Pseudoalteromonas</taxon>
    </lineage>
</organism>